<reference evidence="2 3" key="1">
    <citation type="submission" date="2019-07" db="EMBL/GenBank/DDBJ databases">
        <title>Draft genome for Aliikangiella sp. M105.</title>
        <authorList>
            <person name="Wang G."/>
        </authorList>
    </citation>
    <scope>NUCLEOTIDE SEQUENCE [LARGE SCALE GENOMIC DNA]</scope>
    <source>
        <strain evidence="2 3">M105</strain>
    </source>
</reference>
<dbReference type="InterPro" id="IPR002125">
    <property type="entry name" value="CMP_dCMP_dom"/>
</dbReference>
<dbReference type="InterPro" id="IPR025853">
    <property type="entry name" value="NH3ase_Bd3614-like"/>
</dbReference>
<evidence type="ECO:0000313" key="2">
    <source>
        <dbReference type="EMBL" id="TQV87079.1"/>
    </source>
</evidence>
<evidence type="ECO:0000313" key="3">
    <source>
        <dbReference type="Proteomes" id="UP000315439"/>
    </source>
</evidence>
<dbReference type="GO" id="GO:0003824">
    <property type="term" value="F:catalytic activity"/>
    <property type="evidence" value="ECO:0007669"/>
    <property type="project" value="InterPro"/>
</dbReference>
<keyword evidence="3" id="KW-1185">Reference proteome</keyword>
<comment type="caution">
    <text evidence="2">The sequence shown here is derived from an EMBL/GenBank/DDBJ whole genome shotgun (WGS) entry which is preliminary data.</text>
</comment>
<sequence>MAMTCPRCLKPISECICKKSVSIQLAKVSSSKKVLTLPKLDTKRTVYVTMQLRSIKSPIPAQKGKLWVYQPRHFYSISPVGAAPWNAVINLLQYLAETFGMSGIGSLTFYGVHPHTIPRQTWAMLSFLNPSHHKKFDVSYKSLSEMPPNVYSEALPVFRQDIDDILVYGRHMNLADFYEQINQYAPRGVQLSALNTTSGRYALVKTNAHRMYMLFAYALLGFDIEHSGHEIASLLVSPDGRVLSWGLNNSHCNPTFHAEVSMLQRYYYYHSQCGGCENCDKGQIPMGSIIYTTLKSCWMCAGMAHDYCNGRQVTVIYNQNDDGRHAHNTPLDLPMRSDIRQIQLDGKNGIKPIKLYNQSKYYPKLRKAGLVSVSASATLDRNWAQYKARKRELSQPSSSHSFSKFSSVSRQFVKNPSIVKFLESQSENFNDLVRKTMARKLFKYVQDGRPPMHKKRINLMMDNVMYYIVNLSLILSGSDTISSKGSNSRFNRKLRIDERVLAASNVIHGLPKKIQAAAEKHLNDIIHGLYDKIRQSGALAALSSLEICLGIASLGSSSSSSGFNPLEWLPSDHRPALTEAHANWVIGEASAAGHNCLIDSLLQLTTTLNPQQRAHRFNIIRNQLIQENLTNPMDFLSIHQHARRILELIPGVTATDYNIEGYWTFGTTLQAPETLDLGGDTKLRLWNTGGHFEPIFIREEEL</sequence>
<dbReference type="AlphaFoldDB" id="A0A545UC87"/>
<dbReference type="InterPro" id="IPR016193">
    <property type="entry name" value="Cytidine_deaminase-like"/>
</dbReference>
<gene>
    <name evidence="2" type="ORF">FLL46_14840</name>
</gene>
<accession>A0A545UC87</accession>
<dbReference type="SUPFAM" id="SSF53927">
    <property type="entry name" value="Cytidine deaminase-like"/>
    <property type="match status" value="1"/>
</dbReference>
<organism evidence="2 3">
    <name type="scientific">Aliikangiella coralliicola</name>
    <dbReference type="NCBI Taxonomy" id="2592383"/>
    <lineage>
        <taxon>Bacteria</taxon>
        <taxon>Pseudomonadati</taxon>
        <taxon>Pseudomonadota</taxon>
        <taxon>Gammaproteobacteria</taxon>
        <taxon>Oceanospirillales</taxon>
        <taxon>Pleioneaceae</taxon>
        <taxon>Aliikangiella</taxon>
    </lineage>
</organism>
<dbReference type="Pfam" id="PF14439">
    <property type="entry name" value="Bd3614-deam"/>
    <property type="match status" value="1"/>
</dbReference>
<name>A0A545UC87_9GAMM</name>
<dbReference type="OrthoDB" id="9802676at2"/>
<dbReference type="Proteomes" id="UP000315439">
    <property type="component" value="Unassembled WGS sequence"/>
</dbReference>
<feature type="domain" description="CMP/dCMP-type deaminase" evidence="1">
    <location>
        <begin position="205"/>
        <end position="340"/>
    </location>
</feature>
<dbReference type="EMBL" id="VIKS01000009">
    <property type="protein sequence ID" value="TQV87079.1"/>
    <property type="molecule type" value="Genomic_DNA"/>
</dbReference>
<dbReference type="PROSITE" id="PS51747">
    <property type="entry name" value="CYT_DCMP_DEAMINASES_2"/>
    <property type="match status" value="1"/>
</dbReference>
<dbReference type="Gene3D" id="3.40.140.10">
    <property type="entry name" value="Cytidine Deaminase, domain 2"/>
    <property type="match status" value="1"/>
</dbReference>
<evidence type="ECO:0000259" key="1">
    <source>
        <dbReference type="PROSITE" id="PS51747"/>
    </source>
</evidence>
<protein>
    <recommendedName>
        <fullName evidence="1">CMP/dCMP-type deaminase domain-containing protein</fullName>
    </recommendedName>
</protein>
<proteinExistence type="predicted"/>